<evidence type="ECO:0000313" key="6">
    <source>
        <dbReference type="EMBL" id="CCD30351.1"/>
    </source>
</evidence>
<keyword evidence="3" id="KW-1133">Transmembrane helix</keyword>
<keyword evidence="7" id="KW-1185">Reference proteome</keyword>
<dbReference type="Proteomes" id="UP000054051">
    <property type="component" value="Unassembled WGS sequence"/>
</dbReference>
<dbReference type="GO" id="GO:0005886">
    <property type="term" value="C:plasma membrane"/>
    <property type="evidence" value="ECO:0007669"/>
    <property type="project" value="InterPro"/>
</dbReference>
<evidence type="ECO:0000259" key="5">
    <source>
        <dbReference type="Pfam" id="PF04357"/>
    </source>
</evidence>
<comment type="caution">
    <text evidence="6">The sequence shown here is derived from an EMBL/GenBank/DDBJ whole genome shotgun (WGS) entry which is preliminary data.</text>
</comment>
<name>G2JC44_9BURK</name>
<evidence type="ECO:0000256" key="4">
    <source>
        <dbReference type="ARBA" id="ARBA00023136"/>
    </source>
</evidence>
<proteinExistence type="predicted"/>
<dbReference type="GO" id="GO:0009306">
    <property type="term" value="P:protein secretion"/>
    <property type="evidence" value="ECO:0007669"/>
    <property type="project" value="InterPro"/>
</dbReference>
<dbReference type="AlphaFoldDB" id="G2JC44"/>
<reference evidence="6 7" key="1">
    <citation type="submission" date="2011-08" db="EMBL/GenBank/DDBJ databases">
        <title>The genome of the obligate endobacterium of an arbuscular mycorrhizal fungus reveals an interphylum network of nutritional interactions.</title>
        <authorList>
            <person name="Ghignone S."/>
            <person name="Salvioli A."/>
            <person name="Anca I."/>
            <person name="Lumini E."/>
            <person name="Ortu G."/>
            <person name="Petiti L."/>
            <person name="Cruveiller S."/>
            <person name="Bianciotto V."/>
            <person name="Piffanelli P."/>
            <person name="Lanfranco L."/>
            <person name="Bonfante P."/>
        </authorList>
    </citation>
    <scope>NUCLEOTIDE SEQUENCE [LARGE SCALE GENOMIC DNA]</scope>
    <source>
        <strain evidence="6 7">BEG34</strain>
    </source>
</reference>
<dbReference type="STRING" id="1070319.CAGGBEG34_930002"/>
<feature type="domain" description="Translocation and assembly module TamB C-terminal" evidence="5">
    <location>
        <begin position="53"/>
        <end position="397"/>
    </location>
</feature>
<keyword evidence="4" id="KW-0472">Membrane</keyword>
<evidence type="ECO:0000313" key="7">
    <source>
        <dbReference type="Proteomes" id="UP000054051"/>
    </source>
</evidence>
<dbReference type="Pfam" id="PF04357">
    <property type="entry name" value="TamB"/>
    <property type="match status" value="1"/>
</dbReference>
<sequence>MSGSVAQPKFSGALNGEGLSITWIDQGVTLKNGVVRIAIANNRADFQKVEFQGASGALRATGSVTLDRADTPLSVQIVADALELFARPDRQLSISGRATMANRSGSAGGFAIDGDFTVHRAFFNLPSSPAPKLGEDVVIVRADDPYRSAALESLRSKDAPPKIHLFQTRVGIDLGKDFRFRGAGADLDLVGKITLSNAAGAPLRAHGDLRARRGSTYEILSVKLDVEKGYVSFNGPVDNPALNILAMRRNQEVEVGLQVRGTTRAPRAQLVSEPNVPDTEKLSWLLFRHGTDKGATVGQQYAKNAALAFLGSMGGKQIAQRIGLDELSISQSEIGLTDPQVITLAKALNRHFILGYEEGLSSSAHIFKVTWQFWRSWSIIAHTGTVNGVNLLFSRRFD</sequence>
<dbReference type="InterPro" id="IPR007452">
    <property type="entry name" value="TamB_C"/>
</dbReference>
<keyword evidence="2" id="KW-0812">Transmembrane</keyword>
<dbReference type="EMBL" id="CAFB01000117">
    <property type="protein sequence ID" value="CCD30351.1"/>
    <property type="molecule type" value="Genomic_DNA"/>
</dbReference>
<evidence type="ECO:0000256" key="2">
    <source>
        <dbReference type="ARBA" id="ARBA00022692"/>
    </source>
</evidence>
<accession>G2JC44</accession>
<dbReference type="eggNOG" id="COG2911">
    <property type="taxonomic scope" value="Bacteria"/>
</dbReference>
<dbReference type="PANTHER" id="PTHR36985:SF1">
    <property type="entry name" value="TRANSLOCATION AND ASSEMBLY MODULE SUBUNIT TAMB"/>
    <property type="match status" value="1"/>
</dbReference>
<evidence type="ECO:0000256" key="3">
    <source>
        <dbReference type="ARBA" id="ARBA00022989"/>
    </source>
</evidence>
<protein>
    <recommendedName>
        <fullName evidence="5">Translocation and assembly module TamB C-terminal domain-containing protein</fullName>
    </recommendedName>
</protein>
<evidence type="ECO:0000256" key="1">
    <source>
        <dbReference type="ARBA" id="ARBA00004167"/>
    </source>
</evidence>
<gene>
    <name evidence="6" type="ORF">CAGGBEG34_930002</name>
</gene>
<organism evidence="6 7">
    <name type="scientific">Candidatus Glomeribacter gigasporarum BEG34</name>
    <dbReference type="NCBI Taxonomy" id="1070319"/>
    <lineage>
        <taxon>Bacteria</taxon>
        <taxon>Pseudomonadati</taxon>
        <taxon>Pseudomonadota</taxon>
        <taxon>Betaproteobacteria</taxon>
        <taxon>Burkholderiales</taxon>
        <taxon>Burkholderiaceae</taxon>
        <taxon>Candidatus Glomeribacter</taxon>
    </lineage>
</organism>
<comment type="subcellular location">
    <subcellularLocation>
        <location evidence="1">Membrane</location>
        <topology evidence="1">Single-pass membrane protein</topology>
    </subcellularLocation>
</comment>
<dbReference type="PANTHER" id="PTHR36985">
    <property type="entry name" value="TRANSLOCATION AND ASSEMBLY MODULE SUBUNIT TAMB"/>
    <property type="match status" value="1"/>
</dbReference>